<gene>
    <name evidence="1" type="ORF">IFT93_13140</name>
</gene>
<organism evidence="1 2">
    <name type="scientific">Erwinia persicina</name>
    <dbReference type="NCBI Taxonomy" id="55211"/>
    <lineage>
        <taxon>Bacteria</taxon>
        <taxon>Pseudomonadati</taxon>
        <taxon>Pseudomonadota</taxon>
        <taxon>Gammaproteobacteria</taxon>
        <taxon>Enterobacterales</taxon>
        <taxon>Erwiniaceae</taxon>
        <taxon>Erwinia</taxon>
    </lineage>
</organism>
<accession>A0ABR8ZUR5</accession>
<comment type="caution">
    <text evidence="1">The sequence shown here is derived from an EMBL/GenBank/DDBJ whole genome shotgun (WGS) entry which is preliminary data.</text>
</comment>
<protein>
    <submittedName>
        <fullName evidence="1">DUF2384 domain-containing protein</fullName>
    </submittedName>
</protein>
<dbReference type="RefSeq" id="WP_191931097.1">
    <property type="nucleotide sequence ID" value="NZ_JACYNM010000008.1"/>
</dbReference>
<sequence>MSAKMTAVTPETVGLLNGHQLRNMVAEESAEYLVINVNQLKEHASPPADSRDALRKKLDTLVNNPLLDPALALALFEVAQTLLMPARRKAKVVPAAKKTASIFDGYEHLRASNQQRAQDIRAFVLREDEWIASGELSDRAHFTNRNRSAGPNAWKRRGKTFAVSIDGQDRYPDYAFDEAWQPLPVIKRVLEIFDGTRTSWALAAWFASNNSWLGGRKPKDLLNRDPQAVAEAALQARSGAQHG</sequence>
<keyword evidence="2" id="KW-1185">Reference proteome</keyword>
<dbReference type="Proteomes" id="UP000661012">
    <property type="component" value="Unassembled WGS sequence"/>
</dbReference>
<evidence type="ECO:0000313" key="1">
    <source>
        <dbReference type="EMBL" id="MBD8107354.1"/>
    </source>
</evidence>
<reference evidence="1 2" key="1">
    <citation type="journal article" date="2020" name="FEMS Microbiol. Ecol.">
        <title>Temporal dynamics of bacterial communities during seed development and maturation.</title>
        <authorList>
            <person name="Chesneau G."/>
            <person name="Torres-Cortes G."/>
            <person name="Briand M."/>
            <person name="Darrasse A."/>
            <person name="Preveaux A."/>
            <person name="Marais C."/>
            <person name="Jacques M.A."/>
            <person name="Shade A."/>
            <person name="Barret M."/>
        </authorList>
    </citation>
    <scope>NUCLEOTIDE SEQUENCE [LARGE SCALE GENOMIC DNA]</scope>
    <source>
        <strain evidence="1 2">CFBP13732</strain>
    </source>
</reference>
<proteinExistence type="predicted"/>
<name>A0ABR8ZUR5_9GAMM</name>
<evidence type="ECO:0000313" key="2">
    <source>
        <dbReference type="Proteomes" id="UP000661012"/>
    </source>
</evidence>
<dbReference type="EMBL" id="JACYNN010000008">
    <property type="protein sequence ID" value="MBD8107354.1"/>
    <property type="molecule type" value="Genomic_DNA"/>
</dbReference>